<dbReference type="Pfam" id="PF03401">
    <property type="entry name" value="TctC"/>
    <property type="match status" value="1"/>
</dbReference>
<organism evidence="3 4">
    <name type="scientific">Polaromonas aquatica</name>
    <dbReference type="NCBI Taxonomy" id="332657"/>
    <lineage>
        <taxon>Bacteria</taxon>
        <taxon>Pseudomonadati</taxon>
        <taxon>Pseudomonadota</taxon>
        <taxon>Betaproteobacteria</taxon>
        <taxon>Burkholderiales</taxon>
        <taxon>Comamonadaceae</taxon>
        <taxon>Polaromonas</taxon>
    </lineage>
</organism>
<keyword evidence="4" id="KW-1185">Reference proteome</keyword>
<comment type="caution">
    <text evidence="3">The sequence shown here is derived from an EMBL/GenBank/DDBJ whole genome shotgun (WGS) entry which is preliminary data.</text>
</comment>
<dbReference type="PANTHER" id="PTHR42928">
    <property type="entry name" value="TRICARBOXYLATE-BINDING PROTEIN"/>
    <property type="match status" value="1"/>
</dbReference>
<accession>A0ABW1TZU2</accession>
<dbReference type="PIRSF" id="PIRSF017082">
    <property type="entry name" value="YflP"/>
    <property type="match status" value="1"/>
</dbReference>
<feature type="signal peptide" evidence="2">
    <location>
        <begin position="1"/>
        <end position="30"/>
    </location>
</feature>
<evidence type="ECO:0000256" key="1">
    <source>
        <dbReference type="ARBA" id="ARBA00006987"/>
    </source>
</evidence>
<evidence type="ECO:0000256" key="2">
    <source>
        <dbReference type="SAM" id="SignalP"/>
    </source>
</evidence>
<feature type="chain" id="PRO_5047304498" evidence="2">
    <location>
        <begin position="31"/>
        <end position="329"/>
    </location>
</feature>
<dbReference type="EMBL" id="JBHSRS010000080">
    <property type="protein sequence ID" value="MFC6282837.1"/>
    <property type="molecule type" value="Genomic_DNA"/>
</dbReference>
<dbReference type="PANTHER" id="PTHR42928:SF5">
    <property type="entry name" value="BLR1237 PROTEIN"/>
    <property type="match status" value="1"/>
</dbReference>
<dbReference type="PROSITE" id="PS51318">
    <property type="entry name" value="TAT"/>
    <property type="match status" value="1"/>
</dbReference>
<dbReference type="InterPro" id="IPR042100">
    <property type="entry name" value="Bug_dom1"/>
</dbReference>
<proteinExistence type="inferred from homology"/>
<dbReference type="RefSeq" id="WP_371439205.1">
    <property type="nucleotide sequence ID" value="NZ_JBHSRS010000080.1"/>
</dbReference>
<dbReference type="InterPro" id="IPR006311">
    <property type="entry name" value="TAT_signal"/>
</dbReference>
<reference evidence="4" key="1">
    <citation type="journal article" date="2019" name="Int. J. Syst. Evol. Microbiol.">
        <title>The Global Catalogue of Microorganisms (GCM) 10K type strain sequencing project: providing services to taxonomists for standard genome sequencing and annotation.</title>
        <authorList>
            <consortium name="The Broad Institute Genomics Platform"/>
            <consortium name="The Broad Institute Genome Sequencing Center for Infectious Disease"/>
            <person name="Wu L."/>
            <person name="Ma J."/>
        </authorList>
    </citation>
    <scope>NUCLEOTIDE SEQUENCE [LARGE SCALE GENOMIC DNA]</scope>
    <source>
        <strain evidence="4">CCUG 39402</strain>
    </source>
</reference>
<gene>
    <name evidence="3" type="ORF">ACFQND_16570</name>
</gene>
<dbReference type="Proteomes" id="UP001596270">
    <property type="component" value="Unassembled WGS sequence"/>
</dbReference>
<protein>
    <submittedName>
        <fullName evidence="3">Bug family tripartite tricarboxylate transporter substrate binding protein</fullName>
    </submittedName>
</protein>
<dbReference type="Gene3D" id="3.40.190.10">
    <property type="entry name" value="Periplasmic binding protein-like II"/>
    <property type="match status" value="1"/>
</dbReference>
<sequence>MSNESTRRTLLRAAAAGSAMSLLFAHSAFAQAYPARSIRLVVPFAPGGSTDVVARLIGQRLSDALKAPVVVENKAGAGSVLGTDLVAKSAPDGYTLVVAANPAIAPGPLMRTGMPYDPISDFTHVVLLGTFPNGFVVRANHPAKTLTEFIALAHSKPGVLNYASAGIGSAGFLTGELLKQATGIDMVHVPYKGSGPAIIDLMGGQLDGLFESLVTATGYIRSGKLRLLAVTGDKRSKTFPDVPAINELVPGVTGGAWFGISAPARLPPEIALRLQLEIQAIVNAADMQARLNELGMAPLPLAGPDYLGFIQGENRKWGPVIKAGNIKVE</sequence>
<dbReference type="InterPro" id="IPR005064">
    <property type="entry name" value="BUG"/>
</dbReference>
<name>A0ABW1TZU2_9BURK</name>
<dbReference type="CDD" id="cd13578">
    <property type="entry name" value="PBP2_Bug27"/>
    <property type="match status" value="1"/>
</dbReference>
<dbReference type="SUPFAM" id="SSF53850">
    <property type="entry name" value="Periplasmic binding protein-like II"/>
    <property type="match status" value="1"/>
</dbReference>
<keyword evidence="2" id="KW-0732">Signal</keyword>
<dbReference type="Gene3D" id="3.40.190.150">
    <property type="entry name" value="Bordetella uptake gene, domain 1"/>
    <property type="match status" value="1"/>
</dbReference>
<evidence type="ECO:0000313" key="4">
    <source>
        <dbReference type="Proteomes" id="UP001596270"/>
    </source>
</evidence>
<evidence type="ECO:0000313" key="3">
    <source>
        <dbReference type="EMBL" id="MFC6282837.1"/>
    </source>
</evidence>
<comment type="similarity">
    <text evidence="1">Belongs to the UPF0065 (bug) family.</text>
</comment>